<dbReference type="AlphaFoldDB" id="A0A0C9WG22"/>
<name>A0A0C9WG22_9AGAM</name>
<evidence type="ECO:0000313" key="5">
    <source>
        <dbReference type="Proteomes" id="UP000053820"/>
    </source>
</evidence>
<evidence type="ECO:0000256" key="1">
    <source>
        <dbReference type="SAM" id="MobiDB-lite"/>
    </source>
</evidence>
<dbReference type="HOGENOM" id="CLU_804248_0_0_1"/>
<dbReference type="Gene3D" id="3.40.50.2020">
    <property type="match status" value="1"/>
</dbReference>
<dbReference type="InterPro" id="IPR000836">
    <property type="entry name" value="PRTase_dom"/>
</dbReference>
<proteinExistence type="predicted"/>
<dbReference type="SUPFAM" id="SSF53271">
    <property type="entry name" value="PRTase-like"/>
    <property type="match status" value="1"/>
</dbReference>
<dbReference type="Pfam" id="PF14681">
    <property type="entry name" value="UPRTase"/>
    <property type="match status" value="1"/>
</dbReference>
<accession>A0A0C9WG22</accession>
<dbReference type="Proteomes" id="UP000053820">
    <property type="component" value="Unassembled WGS sequence"/>
</dbReference>
<reference evidence="4 5" key="1">
    <citation type="submission" date="2014-04" db="EMBL/GenBank/DDBJ databases">
        <title>Evolutionary Origins and Diversification of the Mycorrhizal Mutualists.</title>
        <authorList>
            <consortium name="DOE Joint Genome Institute"/>
            <consortium name="Mycorrhizal Genomics Consortium"/>
            <person name="Kohler A."/>
            <person name="Kuo A."/>
            <person name="Nagy L.G."/>
            <person name="Floudas D."/>
            <person name="Copeland A."/>
            <person name="Barry K.W."/>
            <person name="Cichocki N."/>
            <person name="Veneault-Fourrey C."/>
            <person name="LaButti K."/>
            <person name="Lindquist E.A."/>
            <person name="Lipzen A."/>
            <person name="Lundell T."/>
            <person name="Morin E."/>
            <person name="Murat C."/>
            <person name="Riley R."/>
            <person name="Ohm R."/>
            <person name="Sun H."/>
            <person name="Tunlid A."/>
            <person name="Henrissat B."/>
            <person name="Grigoriev I.V."/>
            <person name="Hibbett D.S."/>
            <person name="Martin F."/>
        </authorList>
    </citation>
    <scope>NUCLEOTIDE SEQUENCE [LARGE SCALE GENOMIC DNA]</scope>
    <source>
        <strain evidence="4 5">MD-312</strain>
    </source>
</reference>
<evidence type="ECO:0000256" key="2">
    <source>
        <dbReference type="SAM" id="SignalP"/>
    </source>
</evidence>
<organism evidence="4 5">
    <name type="scientific">Hydnomerulius pinastri MD-312</name>
    <dbReference type="NCBI Taxonomy" id="994086"/>
    <lineage>
        <taxon>Eukaryota</taxon>
        <taxon>Fungi</taxon>
        <taxon>Dikarya</taxon>
        <taxon>Basidiomycota</taxon>
        <taxon>Agaricomycotina</taxon>
        <taxon>Agaricomycetes</taxon>
        <taxon>Agaricomycetidae</taxon>
        <taxon>Boletales</taxon>
        <taxon>Boletales incertae sedis</taxon>
        <taxon>Leucogyrophana</taxon>
    </lineage>
</organism>
<dbReference type="OrthoDB" id="74314at2759"/>
<gene>
    <name evidence="4" type="ORF">HYDPIDRAFT_28604</name>
</gene>
<keyword evidence="5" id="KW-1185">Reference proteome</keyword>
<evidence type="ECO:0000313" key="4">
    <source>
        <dbReference type="EMBL" id="KIJ64672.1"/>
    </source>
</evidence>
<feature type="chain" id="PRO_5002205303" description="Phosphoribosyltransferase domain-containing protein" evidence="2">
    <location>
        <begin position="25"/>
        <end position="345"/>
    </location>
</feature>
<sequence>MSPTKSALLLVPQLLLSSSLPTSASTLSATPSPSTTSSATSNSTSTANPRAPSNSLLSTRDPLSLPIMTSEFRRFAAKVRPVFWLQDCVDEVMLRKKQWKRTTAWLAMYGFIFATSYSQYQASRKNTGVLPYAAFDPPPNACHDEKLHVLGRWVQDDDRLEDAVCVDQLVGTWSRSSLRANERSGWTRGRDGWSGVGGEEVSSNLTFSLSPGWVFVEMEGRTADLEGDWAHSAVHCGGDKKGGPGADEDGCIYTTDTWAHPRAEARPGEGWVTRRQRRASKYDGVGLEGMICGLPIPRAGEAMEGGLREGLSTRSVRIGKILIQRDEETALPKLFHSKLPEDIAS</sequence>
<dbReference type="EMBL" id="KN839846">
    <property type="protein sequence ID" value="KIJ64672.1"/>
    <property type="molecule type" value="Genomic_DNA"/>
</dbReference>
<keyword evidence="2" id="KW-0732">Signal</keyword>
<feature type="region of interest" description="Disordered" evidence="1">
    <location>
        <begin position="24"/>
        <end position="58"/>
    </location>
</feature>
<protein>
    <recommendedName>
        <fullName evidence="3">Phosphoribosyltransferase domain-containing protein</fullName>
    </recommendedName>
</protein>
<feature type="compositionally biased region" description="Low complexity" evidence="1">
    <location>
        <begin position="24"/>
        <end position="49"/>
    </location>
</feature>
<feature type="domain" description="Phosphoribosyltransferase" evidence="3">
    <location>
        <begin position="279"/>
        <end position="344"/>
    </location>
</feature>
<evidence type="ECO:0000259" key="3">
    <source>
        <dbReference type="Pfam" id="PF14681"/>
    </source>
</evidence>
<feature type="signal peptide" evidence="2">
    <location>
        <begin position="1"/>
        <end position="24"/>
    </location>
</feature>
<dbReference type="InterPro" id="IPR029057">
    <property type="entry name" value="PRTase-like"/>
</dbReference>